<dbReference type="EMBL" id="JAJISC010000006">
    <property type="protein sequence ID" value="MCS2610344.1"/>
    <property type="molecule type" value="Genomic_DNA"/>
</dbReference>
<evidence type="ECO:0000256" key="8">
    <source>
        <dbReference type="ARBA" id="ARBA00022840"/>
    </source>
</evidence>
<name>A0ABT2EFT3_9GAMM</name>
<evidence type="ECO:0000256" key="3">
    <source>
        <dbReference type="ARBA" id="ARBA00004868"/>
    </source>
</evidence>
<dbReference type="SUPFAM" id="SSF53613">
    <property type="entry name" value="Ribokinase-like"/>
    <property type="match status" value="1"/>
</dbReference>
<evidence type="ECO:0000256" key="5">
    <source>
        <dbReference type="ARBA" id="ARBA00022723"/>
    </source>
</evidence>
<dbReference type="EC" id="2.7.1.50" evidence="11"/>
<feature type="binding site" evidence="11">
    <location>
        <position position="166"/>
    </location>
    <ligand>
        <name>ATP</name>
        <dbReference type="ChEBI" id="CHEBI:30616"/>
    </ligand>
</feature>
<dbReference type="RefSeq" id="WP_259036841.1">
    <property type="nucleotide sequence ID" value="NZ_JAJISC010000006.1"/>
</dbReference>
<comment type="function">
    <text evidence="11">Catalyzes the phosphorylation of the hydroxyl group of 4-methyl-5-beta-hydroxyethylthiazole (THZ).</text>
</comment>
<keyword evidence="10 11" id="KW-0784">Thiamine biosynthesis</keyword>
<comment type="caution">
    <text evidence="12">The sequence shown here is derived from an EMBL/GenBank/DDBJ whole genome shotgun (WGS) entry which is preliminary data.</text>
</comment>
<gene>
    <name evidence="11 12" type="primary">thiM</name>
    <name evidence="12" type="ORF">LLY24_13570</name>
</gene>
<dbReference type="GO" id="GO:0004417">
    <property type="term" value="F:hydroxyethylthiazole kinase activity"/>
    <property type="evidence" value="ECO:0007669"/>
    <property type="project" value="UniProtKB-EC"/>
</dbReference>
<dbReference type="InterPro" id="IPR029056">
    <property type="entry name" value="Ribokinase-like"/>
</dbReference>
<evidence type="ECO:0000256" key="7">
    <source>
        <dbReference type="ARBA" id="ARBA00022777"/>
    </source>
</evidence>
<evidence type="ECO:0000256" key="6">
    <source>
        <dbReference type="ARBA" id="ARBA00022741"/>
    </source>
</evidence>
<dbReference type="NCBIfam" id="NF006830">
    <property type="entry name" value="PRK09355.1"/>
    <property type="match status" value="1"/>
</dbReference>
<evidence type="ECO:0000256" key="4">
    <source>
        <dbReference type="ARBA" id="ARBA00022679"/>
    </source>
</evidence>
<keyword evidence="9 11" id="KW-0460">Magnesium</keyword>
<evidence type="ECO:0000256" key="11">
    <source>
        <dbReference type="HAMAP-Rule" id="MF_00228"/>
    </source>
</evidence>
<dbReference type="Pfam" id="PF02110">
    <property type="entry name" value="HK"/>
    <property type="match status" value="1"/>
</dbReference>
<dbReference type="PRINTS" id="PR01099">
    <property type="entry name" value="HYETHTZKNASE"/>
</dbReference>
<evidence type="ECO:0000256" key="1">
    <source>
        <dbReference type="ARBA" id="ARBA00001771"/>
    </source>
</evidence>
<comment type="caution">
    <text evidence="11">Lacks conserved residue(s) required for the propagation of feature annotation.</text>
</comment>
<protein>
    <recommendedName>
        <fullName evidence="11">Hydroxyethylthiazole kinase</fullName>
        <ecNumber evidence="11">2.7.1.50</ecNumber>
    </recommendedName>
    <alternativeName>
        <fullName evidence="11">4-methyl-5-beta-hydroxyethylthiazole kinase</fullName>
        <shortName evidence="11">TH kinase</shortName>
        <shortName evidence="11">Thz kinase</shortName>
    </alternativeName>
</protein>
<comment type="cofactor">
    <cofactor evidence="2 11">
        <name>Mg(2+)</name>
        <dbReference type="ChEBI" id="CHEBI:18420"/>
    </cofactor>
</comment>
<keyword evidence="8 11" id="KW-0067">ATP-binding</keyword>
<accession>A0ABT2EFT3</accession>
<evidence type="ECO:0000256" key="2">
    <source>
        <dbReference type="ARBA" id="ARBA00001946"/>
    </source>
</evidence>
<evidence type="ECO:0000256" key="10">
    <source>
        <dbReference type="ARBA" id="ARBA00022977"/>
    </source>
</evidence>
<dbReference type="InterPro" id="IPR000417">
    <property type="entry name" value="Hyethyz_kinase"/>
</dbReference>
<dbReference type="HAMAP" id="MF_00228">
    <property type="entry name" value="Thz_kinase"/>
    <property type="match status" value="1"/>
</dbReference>
<evidence type="ECO:0000256" key="9">
    <source>
        <dbReference type="ARBA" id="ARBA00022842"/>
    </source>
</evidence>
<feature type="binding site" evidence="11">
    <location>
        <position position="45"/>
    </location>
    <ligand>
        <name>substrate</name>
    </ligand>
</feature>
<feature type="binding site" evidence="11">
    <location>
        <position position="120"/>
    </location>
    <ligand>
        <name>ATP</name>
        <dbReference type="ChEBI" id="CHEBI:30616"/>
    </ligand>
</feature>
<evidence type="ECO:0000313" key="13">
    <source>
        <dbReference type="Proteomes" id="UP001165542"/>
    </source>
</evidence>
<comment type="similarity">
    <text evidence="11">Belongs to the Thz kinase family.</text>
</comment>
<comment type="pathway">
    <text evidence="3 11">Cofactor biosynthesis; thiamine diphosphate biosynthesis; 4-methyl-5-(2-phosphoethyl)-thiazole from 5-(2-hydroxyethyl)-4-methylthiazole: step 1/1.</text>
</comment>
<keyword evidence="7 11" id="KW-0418">Kinase</keyword>
<evidence type="ECO:0000313" key="12">
    <source>
        <dbReference type="EMBL" id="MCS2610344.1"/>
    </source>
</evidence>
<dbReference type="PIRSF" id="PIRSF000513">
    <property type="entry name" value="Thz_kinase"/>
    <property type="match status" value="1"/>
</dbReference>
<dbReference type="CDD" id="cd01170">
    <property type="entry name" value="THZ_kinase"/>
    <property type="match status" value="1"/>
</dbReference>
<comment type="catalytic activity">
    <reaction evidence="1 11">
        <text>5-(2-hydroxyethyl)-4-methylthiazole + ATP = 4-methyl-5-(2-phosphooxyethyl)-thiazole + ADP + H(+)</text>
        <dbReference type="Rhea" id="RHEA:24212"/>
        <dbReference type="ChEBI" id="CHEBI:15378"/>
        <dbReference type="ChEBI" id="CHEBI:17957"/>
        <dbReference type="ChEBI" id="CHEBI:30616"/>
        <dbReference type="ChEBI" id="CHEBI:58296"/>
        <dbReference type="ChEBI" id="CHEBI:456216"/>
        <dbReference type="EC" id="2.7.1.50"/>
    </reaction>
</comment>
<keyword evidence="4 11" id="KW-0808">Transferase</keyword>
<dbReference type="NCBIfam" id="TIGR00694">
    <property type="entry name" value="thiM"/>
    <property type="match status" value="1"/>
</dbReference>
<organism evidence="12 13">
    <name type="scientific">Halomonas dongshanensis</name>
    <dbReference type="NCBI Taxonomy" id="2890835"/>
    <lineage>
        <taxon>Bacteria</taxon>
        <taxon>Pseudomonadati</taxon>
        <taxon>Pseudomonadota</taxon>
        <taxon>Gammaproteobacteria</taxon>
        <taxon>Oceanospirillales</taxon>
        <taxon>Halomonadaceae</taxon>
        <taxon>Halomonas</taxon>
    </lineage>
</organism>
<proteinExistence type="inferred from homology"/>
<keyword evidence="6 11" id="KW-0547">Nucleotide-binding</keyword>
<keyword evidence="13" id="KW-1185">Reference proteome</keyword>
<sequence length="266" mass="27068">MTSNALSDALSNVHAATPLIHCITNFVAMNSTANALLAIGASPAMLHAVEEVAEFTALADALSINIGTPSSTFAEGMVSAAHTAARTATPWVFDPVAVGATTFRQTLSERLLAFTPTVIRGNASEIMTLAGLTGRGRGVDSTASADEAMDAAIALAGRQHCIVAMTGEHDIVTDGRKHLRLYGGHALMPRITTLGCALSATVAAFIAANDDHLSATAAALACFAVTGEQAGRDAAGPGSFQVALLDALYQLTPASLAGAARLEVLA</sequence>
<dbReference type="Gene3D" id="3.40.1190.20">
    <property type="match status" value="1"/>
</dbReference>
<reference evidence="12" key="1">
    <citation type="submission" date="2021-11" db="EMBL/GenBank/DDBJ databases">
        <title>Halomonas sp., isolated from a coastal aquaculture zone in Dongshan Bay.</title>
        <authorList>
            <person name="Lin W."/>
        </authorList>
    </citation>
    <scope>NUCLEOTIDE SEQUENCE</scope>
    <source>
        <strain evidence="12">Yzlin-01</strain>
    </source>
</reference>
<keyword evidence="5 11" id="KW-0479">Metal-binding</keyword>
<dbReference type="Proteomes" id="UP001165542">
    <property type="component" value="Unassembled WGS sequence"/>
</dbReference>